<dbReference type="EMBL" id="KI277763">
    <property type="protein sequence ID" value="ESA19986.1"/>
    <property type="molecule type" value="Genomic_DNA"/>
</dbReference>
<sequence>MQNTVEGWHQRWGSLIGRAHVGIYTIIDEMRKEQHQTELQIESIICGEERPRQLYSVSGNRGRSGSEIVFFNKIDLYISADNPDINDLLLFRTNVRIFEYQMIKNNF</sequence>
<proteinExistence type="predicted"/>
<reference evidence="1" key="1">
    <citation type="submission" date="2013-07" db="EMBL/GenBank/DDBJ databases">
        <title>The genome of an arbuscular mycorrhizal fungus provides insights into the evolution of the oldest plant symbiosis.</title>
        <authorList>
            <consortium name="DOE Joint Genome Institute"/>
            <person name="Tisserant E."/>
            <person name="Malbreil M."/>
            <person name="Kuo A."/>
            <person name="Kohler A."/>
            <person name="Symeonidi A."/>
            <person name="Balestrini R."/>
            <person name="Charron P."/>
            <person name="Duensing N."/>
            <person name="Frei-dit-Frey N."/>
            <person name="Gianinazzi-Pearson V."/>
            <person name="Gilbert B."/>
            <person name="Handa Y."/>
            <person name="Hijri M."/>
            <person name="Kaul R."/>
            <person name="Kawaguchi M."/>
            <person name="Krajinski F."/>
            <person name="Lammers P."/>
            <person name="Lapierre D."/>
            <person name="Masclaux F.G."/>
            <person name="Murat C."/>
            <person name="Morin E."/>
            <person name="Ndikumana S."/>
            <person name="Pagni M."/>
            <person name="Petitpierre D."/>
            <person name="Requena N."/>
            <person name="Rosikiewicz P."/>
            <person name="Riley R."/>
            <person name="Saito K."/>
            <person name="San Clemente H."/>
            <person name="Shapiro H."/>
            <person name="van Tuinen D."/>
            <person name="Becard G."/>
            <person name="Bonfante P."/>
            <person name="Paszkowski U."/>
            <person name="Shachar-Hill Y."/>
            <person name="Young J.P."/>
            <person name="Sanders I.R."/>
            <person name="Henrissat B."/>
            <person name="Rensing S.A."/>
            <person name="Grigoriev I.V."/>
            <person name="Corradi N."/>
            <person name="Roux C."/>
            <person name="Martin F."/>
        </authorList>
    </citation>
    <scope>NUCLEOTIDE SEQUENCE</scope>
    <source>
        <strain evidence="1">DAOM 197198</strain>
    </source>
</reference>
<dbReference type="HOGENOM" id="CLU_2211319_0_0_1"/>
<protein>
    <submittedName>
        <fullName evidence="1">Uncharacterized protein</fullName>
    </submittedName>
</protein>
<evidence type="ECO:0000313" key="1">
    <source>
        <dbReference type="EMBL" id="ESA19986.1"/>
    </source>
</evidence>
<dbReference type="AlphaFoldDB" id="U9UWN9"/>
<dbReference type="STRING" id="747089.U9UWN9"/>
<gene>
    <name evidence="1" type="ORF">GLOINDRAFT_92575</name>
</gene>
<name>U9UWN9_RHIID</name>
<organism evidence="1">
    <name type="scientific">Rhizophagus irregularis (strain DAOM 181602 / DAOM 197198 / MUCL 43194)</name>
    <name type="common">Arbuscular mycorrhizal fungus</name>
    <name type="synonym">Glomus intraradices</name>
    <dbReference type="NCBI Taxonomy" id="747089"/>
    <lineage>
        <taxon>Eukaryota</taxon>
        <taxon>Fungi</taxon>
        <taxon>Fungi incertae sedis</taxon>
        <taxon>Mucoromycota</taxon>
        <taxon>Glomeromycotina</taxon>
        <taxon>Glomeromycetes</taxon>
        <taxon>Glomerales</taxon>
        <taxon>Glomeraceae</taxon>
        <taxon>Rhizophagus</taxon>
    </lineage>
</organism>
<accession>U9UWN9</accession>